<protein>
    <recommendedName>
        <fullName evidence="3">DUF7144 domain-containing protein</fullName>
    </recommendedName>
</protein>
<name>A0ABP9IEN0_9ACTN</name>
<organism evidence="4 5">
    <name type="scientific">Streptomyces siamensis</name>
    <dbReference type="NCBI Taxonomy" id="1274986"/>
    <lineage>
        <taxon>Bacteria</taxon>
        <taxon>Bacillati</taxon>
        <taxon>Actinomycetota</taxon>
        <taxon>Actinomycetes</taxon>
        <taxon>Kitasatosporales</taxon>
        <taxon>Streptomycetaceae</taxon>
        <taxon>Streptomyces</taxon>
    </lineage>
</organism>
<feature type="transmembrane region" description="Helical" evidence="2">
    <location>
        <begin position="123"/>
        <end position="140"/>
    </location>
</feature>
<feature type="transmembrane region" description="Helical" evidence="2">
    <location>
        <begin position="74"/>
        <end position="93"/>
    </location>
</feature>
<feature type="transmembrane region" description="Helical" evidence="2">
    <location>
        <begin position="98"/>
        <end position="117"/>
    </location>
</feature>
<dbReference type="RefSeq" id="WP_345639998.1">
    <property type="nucleotide sequence ID" value="NZ_BAABKB010000001.1"/>
</dbReference>
<feature type="transmembrane region" description="Helical" evidence="2">
    <location>
        <begin position="32"/>
        <end position="54"/>
    </location>
</feature>
<dbReference type="EMBL" id="BAABKB010000001">
    <property type="protein sequence ID" value="GAA4994499.1"/>
    <property type="molecule type" value="Genomic_DNA"/>
</dbReference>
<evidence type="ECO:0000256" key="1">
    <source>
        <dbReference type="SAM" id="MobiDB-lite"/>
    </source>
</evidence>
<keyword evidence="2" id="KW-0812">Transmembrane</keyword>
<evidence type="ECO:0000259" key="3">
    <source>
        <dbReference type="Pfam" id="PF23636"/>
    </source>
</evidence>
<reference evidence="5" key="1">
    <citation type="journal article" date="2019" name="Int. J. Syst. Evol. Microbiol.">
        <title>The Global Catalogue of Microorganisms (GCM) 10K type strain sequencing project: providing services to taxonomists for standard genome sequencing and annotation.</title>
        <authorList>
            <consortium name="The Broad Institute Genomics Platform"/>
            <consortium name="The Broad Institute Genome Sequencing Center for Infectious Disease"/>
            <person name="Wu L."/>
            <person name="Ma J."/>
        </authorList>
    </citation>
    <scope>NUCLEOTIDE SEQUENCE [LARGE SCALE GENOMIC DNA]</scope>
    <source>
        <strain evidence="5">JCM 18409</strain>
    </source>
</reference>
<dbReference type="InterPro" id="IPR055568">
    <property type="entry name" value="DUF7144"/>
</dbReference>
<dbReference type="Proteomes" id="UP001501759">
    <property type="component" value="Unassembled WGS sequence"/>
</dbReference>
<evidence type="ECO:0000313" key="4">
    <source>
        <dbReference type="EMBL" id="GAA4994499.1"/>
    </source>
</evidence>
<dbReference type="Pfam" id="PF23636">
    <property type="entry name" value="DUF7144"/>
    <property type="match status" value="1"/>
</dbReference>
<keyword evidence="5" id="KW-1185">Reference proteome</keyword>
<keyword evidence="2" id="KW-0472">Membrane</keyword>
<proteinExistence type="predicted"/>
<gene>
    <name evidence="4" type="ORF">GCM10023335_03090</name>
</gene>
<evidence type="ECO:0000313" key="5">
    <source>
        <dbReference type="Proteomes" id="UP001501759"/>
    </source>
</evidence>
<evidence type="ECO:0000256" key="2">
    <source>
        <dbReference type="SAM" id="Phobius"/>
    </source>
</evidence>
<feature type="region of interest" description="Disordered" evidence="1">
    <location>
        <begin position="1"/>
        <end position="24"/>
    </location>
</feature>
<comment type="caution">
    <text evidence="4">The sequence shown here is derived from an EMBL/GenBank/DDBJ whole genome shotgun (WGS) entry which is preliminary data.</text>
</comment>
<keyword evidence="2" id="KW-1133">Transmembrane helix</keyword>
<accession>A0ABP9IEN0</accession>
<feature type="domain" description="DUF7144" evidence="3">
    <location>
        <begin position="31"/>
        <end position="143"/>
    </location>
</feature>
<sequence>MSQNTAPLSPKPAPGPAGGPSRGSGWHSGGTLFAGVLMLVGGILGILIGITGIAKDDVYARIGTYVYEFNLTTWGWIHLVIGVIVAITGWGVLKGHEWARAVGIAVAALYMIEYFMFLPYEPVWSVIAIGIAVFVMWALATGGDSPRTAKTA</sequence>